<dbReference type="Proteomes" id="UP000198211">
    <property type="component" value="Unassembled WGS sequence"/>
</dbReference>
<gene>
    <name evidence="2" type="ORF">PHMEG_00034155</name>
</gene>
<keyword evidence="3" id="KW-1185">Reference proteome</keyword>
<dbReference type="EMBL" id="NBNE01012522">
    <property type="protein sequence ID" value="OWY95760.1"/>
    <property type="molecule type" value="Genomic_DNA"/>
</dbReference>
<name>A0A225URY9_9STRA</name>
<feature type="region of interest" description="Disordered" evidence="1">
    <location>
        <begin position="120"/>
        <end position="159"/>
    </location>
</feature>
<evidence type="ECO:0000313" key="2">
    <source>
        <dbReference type="EMBL" id="OWY95760.1"/>
    </source>
</evidence>
<dbReference type="AlphaFoldDB" id="A0A225URY9"/>
<reference evidence="3" key="1">
    <citation type="submission" date="2017-03" db="EMBL/GenBank/DDBJ databases">
        <title>Phytopthora megakarya and P. palmivora, two closely related causual agents of cacao black pod achieved similar genome size and gene model numbers by different mechanisms.</title>
        <authorList>
            <person name="Ali S."/>
            <person name="Shao J."/>
            <person name="Larry D.J."/>
            <person name="Kronmiller B."/>
            <person name="Shen D."/>
            <person name="Strem M.D."/>
            <person name="Melnick R.L."/>
            <person name="Guiltinan M.J."/>
            <person name="Tyler B.M."/>
            <person name="Meinhardt L.W."/>
            <person name="Bailey B.A."/>
        </authorList>
    </citation>
    <scope>NUCLEOTIDE SEQUENCE [LARGE SCALE GENOMIC DNA]</scope>
    <source>
        <strain evidence="3">zdho120</strain>
    </source>
</reference>
<feature type="compositionally biased region" description="Basic and acidic residues" evidence="1">
    <location>
        <begin position="178"/>
        <end position="187"/>
    </location>
</feature>
<proteinExistence type="predicted"/>
<evidence type="ECO:0000313" key="3">
    <source>
        <dbReference type="Proteomes" id="UP000198211"/>
    </source>
</evidence>
<feature type="region of interest" description="Disordered" evidence="1">
    <location>
        <begin position="178"/>
        <end position="212"/>
    </location>
</feature>
<comment type="caution">
    <text evidence="2">The sequence shown here is derived from an EMBL/GenBank/DDBJ whole genome shotgun (WGS) entry which is preliminary data.</text>
</comment>
<feature type="compositionally biased region" description="Basic and acidic residues" evidence="1">
    <location>
        <begin position="199"/>
        <end position="210"/>
    </location>
</feature>
<evidence type="ECO:0008006" key="4">
    <source>
        <dbReference type="Google" id="ProtNLM"/>
    </source>
</evidence>
<organism evidence="2 3">
    <name type="scientific">Phytophthora megakarya</name>
    <dbReference type="NCBI Taxonomy" id="4795"/>
    <lineage>
        <taxon>Eukaryota</taxon>
        <taxon>Sar</taxon>
        <taxon>Stramenopiles</taxon>
        <taxon>Oomycota</taxon>
        <taxon>Peronosporomycetes</taxon>
        <taxon>Peronosporales</taxon>
        <taxon>Peronosporaceae</taxon>
        <taxon>Phytophthora</taxon>
    </lineage>
</organism>
<dbReference type="OrthoDB" id="1938451at2759"/>
<protein>
    <recommendedName>
        <fullName evidence="4">Reverse transcriptase</fullName>
    </recommendedName>
</protein>
<accession>A0A225URY9</accession>
<sequence length="314" mass="35041">MDDALADIARRKKPKRRIQAFDGSARVKCGGGAFSAIVWSLHGWEVVKARSGYLESLIVNEAEYNGLILGLDMLEDLDRFTRADVIEAEGPRSPEEIERSRTSAYEERVEWGCRQSSECRVATTRQDRGPGRARISRSGHLEPVGRNSNSQDREPSGASCCGHHPSFLSKITCGCHARGSDPGDTGRSDQAGSGGGSLDRSHEELSEWHDRRPHASRSKIVYGKIAADYEVDMIYSSTALPRRDRGMIAIDWSFPKRYNRTSYITITLRWKEDIREWGVPTGESGITSTGVGYIGAFSDMWGNAWIVKREKDIR</sequence>
<evidence type="ECO:0000256" key="1">
    <source>
        <dbReference type="SAM" id="MobiDB-lite"/>
    </source>
</evidence>